<dbReference type="InterPro" id="IPR036894">
    <property type="entry name" value="YbaB-like_sf"/>
</dbReference>
<accession>A0A1C6UU88</accession>
<organism evidence="2 3">
    <name type="scientific">Micromonospora yangpuensis</name>
    <dbReference type="NCBI Taxonomy" id="683228"/>
    <lineage>
        <taxon>Bacteria</taxon>
        <taxon>Bacillati</taxon>
        <taxon>Actinomycetota</taxon>
        <taxon>Actinomycetes</taxon>
        <taxon>Micromonosporales</taxon>
        <taxon>Micromonosporaceae</taxon>
        <taxon>Micromonospora</taxon>
    </lineage>
</organism>
<dbReference type="OrthoDB" id="3695809at2"/>
<evidence type="ECO:0000256" key="1">
    <source>
        <dbReference type="SAM" id="MobiDB-lite"/>
    </source>
</evidence>
<evidence type="ECO:0000313" key="3">
    <source>
        <dbReference type="Proteomes" id="UP000198937"/>
    </source>
</evidence>
<evidence type="ECO:0000313" key="2">
    <source>
        <dbReference type="EMBL" id="SCL57389.1"/>
    </source>
</evidence>
<dbReference type="AlphaFoldDB" id="A0A1C6UU88"/>
<reference evidence="2 3" key="1">
    <citation type="submission" date="2016-06" db="EMBL/GenBank/DDBJ databases">
        <authorList>
            <person name="Kjaerup R.B."/>
            <person name="Dalgaard T.S."/>
            <person name="Juul-Madsen H.R."/>
        </authorList>
    </citation>
    <scope>NUCLEOTIDE SEQUENCE [LARGE SCALE GENOMIC DNA]</scope>
    <source>
        <strain evidence="2 3">DSM 45577</strain>
    </source>
</reference>
<gene>
    <name evidence="2" type="ORF">GA0070617_3509</name>
</gene>
<feature type="region of interest" description="Disordered" evidence="1">
    <location>
        <begin position="100"/>
        <end position="126"/>
    </location>
</feature>
<proteinExistence type="predicted"/>
<sequence length="126" mass="13445">MWSDEAALDAAARRLDDWEAGFADRAQRARSLAARMRKLTGTAQSPDRSITATVDSSGRLLDLRLDESTRQHSAAQTARQVLATTRAAHADLLRQVTDATRDTLGDDPAGQAVIDAYRPGPGGTGA</sequence>
<dbReference type="Pfam" id="PF02575">
    <property type="entry name" value="YbaB_DNA_bd"/>
    <property type="match status" value="1"/>
</dbReference>
<protein>
    <recommendedName>
        <fullName evidence="4">YbaB/EbfC DNA-binding family protein</fullName>
    </recommendedName>
</protein>
<evidence type="ECO:0008006" key="4">
    <source>
        <dbReference type="Google" id="ProtNLM"/>
    </source>
</evidence>
<dbReference type="GO" id="GO:0003677">
    <property type="term" value="F:DNA binding"/>
    <property type="evidence" value="ECO:0007669"/>
    <property type="project" value="InterPro"/>
</dbReference>
<dbReference type="Gene3D" id="3.30.1310.10">
    <property type="entry name" value="Nucleoid-associated protein YbaB-like domain"/>
    <property type="match status" value="1"/>
</dbReference>
<dbReference type="InterPro" id="IPR004401">
    <property type="entry name" value="YbaB/EbfC"/>
</dbReference>
<dbReference type="STRING" id="683228.GA0070617_3509"/>
<dbReference type="EMBL" id="FMIA01000002">
    <property type="protein sequence ID" value="SCL57389.1"/>
    <property type="molecule type" value="Genomic_DNA"/>
</dbReference>
<keyword evidence="3" id="KW-1185">Reference proteome</keyword>
<name>A0A1C6UU88_9ACTN</name>
<dbReference type="Proteomes" id="UP000198937">
    <property type="component" value="Unassembled WGS sequence"/>
</dbReference>
<dbReference type="RefSeq" id="WP_091439158.1">
    <property type="nucleotide sequence ID" value="NZ_BMMJ01000013.1"/>
</dbReference>